<feature type="region of interest" description="Disordered" evidence="1">
    <location>
        <begin position="172"/>
        <end position="243"/>
    </location>
</feature>
<name>A0A1I3ITF8_9SPIR</name>
<feature type="compositionally biased region" description="Acidic residues" evidence="1">
    <location>
        <begin position="172"/>
        <end position="199"/>
    </location>
</feature>
<evidence type="ECO:0000256" key="2">
    <source>
        <dbReference type="SAM" id="Phobius"/>
    </source>
</evidence>
<protein>
    <recommendedName>
        <fullName evidence="5">GGDEF domain-containing protein, diguanylate cyclase (C-di-GMP synthetase) or its enzymatically inactive variants</fullName>
    </recommendedName>
</protein>
<feature type="transmembrane region" description="Helical" evidence="2">
    <location>
        <begin position="137"/>
        <end position="160"/>
    </location>
</feature>
<feature type="transmembrane region" description="Helical" evidence="2">
    <location>
        <begin position="6"/>
        <end position="29"/>
    </location>
</feature>
<reference evidence="4" key="1">
    <citation type="submission" date="2016-10" db="EMBL/GenBank/DDBJ databases">
        <authorList>
            <person name="Varghese N."/>
            <person name="Submissions S."/>
        </authorList>
    </citation>
    <scope>NUCLEOTIDE SEQUENCE [LARGE SCALE GENOMIC DNA]</scope>
    <source>
        <strain evidence="4">XBD1002</strain>
    </source>
</reference>
<dbReference type="AlphaFoldDB" id="A0A1I3ITF8"/>
<dbReference type="RefSeq" id="WP_074930503.1">
    <property type="nucleotide sequence ID" value="NZ_FORI01000002.1"/>
</dbReference>
<feature type="compositionally biased region" description="Acidic residues" evidence="1">
    <location>
        <begin position="215"/>
        <end position="234"/>
    </location>
</feature>
<dbReference type="Proteomes" id="UP000182737">
    <property type="component" value="Unassembled WGS sequence"/>
</dbReference>
<keyword evidence="2" id="KW-0472">Membrane</keyword>
<sequence>MKNRFIVIYTFFAAAVFIFSVTFFGFNLYKEYSTNLEKSELKFTELVNDIRTLSYAQDENTPAYAQGIKNAVGDAAAYSFIQVRRNNETVVLYPTGKSKEETISRLVKTFTSSVNVNKQTVNVDCNIYLIRPDSIFYFARISFLMILIITIITIIMIIYLNISEAQSDVISLEEEEENSEETAINDDEIFEEDEEVTETEETKEVTEPEKSEVTETADEPEQEPAPEENTETESEEKHTEVTPEEVQAILAGPLTDEQAAVENQTETEAAPAKLPLDEIKPAPLPENAAEASDSNEPSGLFNPETGIGWESYLSTRLNNEIDRATASEIDLALFIIKLPNIPRTSEFFKNVCNYLAIQFQFKDLLFEHKDDCIVAIKISMNVDEALKMADKLYSDICNIIDDKSCRIGISSRSIRIVTGDRLILEAEQAIEHSDAQSPVIAFRVDSEKYRKLMEQSQN</sequence>
<keyword evidence="2" id="KW-1133">Transmembrane helix</keyword>
<evidence type="ECO:0000313" key="4">
    <source>
        <dbReference type="Proteomes" id="UP000182737"/>
    </source>
</evidence>
<keyword evidence="2" id="KW-0812">Transmembrane</keyword>
<dbReference type="EMBL" id="FORI01000002">
    <property type="protein sequence ID" value="SFI51251.1"/>
    <property type="molecule type" value="Genomic_DNA"/>
</dbReference>
<feature type="region of interest" description="Disordered" evidence="1">
    <location>
        <begin position="262"/>
        <end position="299"/>
    </location>
</feature>
<accession>A0A1I3ITF8</accession>
<evidence type="ECO:0000313" key="3">
    <source>
        <dbReference type="EMBL" id="SFI51251.1"/>
    </source>
</evidence>
<keyword evidence="4" id="KW-1185">Reference proteome</keyword>
<organism evidence="3 4">
    <name type="scientific">Treponema bryantii</name>
    <dbReference type="NCBI Taxonomy" id="163"/>
    <lineage>
        <taxon>Bacteria</taxon>
        <taxon>Pseudomonadati</taxon>
        <taxon>Spirochaetota</taxon>
        <taxon>Spirochaetia</taxon>
        <taxon>Spirochaetales</taxon>
        <taxon>Treponemataceae</taxon>
        <taxon>Treponema</taxon>
    </lineage>
</organism>
<evidence type="ECO:0008006" key="5">
    <source>
        <dbReference type="Google" id="ProtNLM"/>
    </source>
</evidence>
<evidence type="ECO:0000256" key="1">
    <source>
        <dbReference type="SAM" id="MobiDB-lite"/>
    </source>
</evidence>
<proteinExistence type="predicted"/>
<dbReference type="OrthoDB" id="358039at2"/>
<gene>
    <name evidence="3" type="ORF">SAMN04487775_102125</name>
</gene>
<feature type="compositionally biased region" description="Basic and acidic residues" evidence="1">
    <location>
        <begin position="200"/>
        <end position="213"/>
    </location>
</feature>